<dbReference type="EMBL" id="JAQOUE010000001">
    <property type="protein sequence ID" value="MDT7041324.1"/>
    <property type="molecule type" value="Genomic_DNA"/>
</dbReference>
<comment type="function">
    <text evidence="6">Catalyzes the reduction of dTDP-6-deoxy-L-lyxo-4-hexulose to yield dTDP-L-rhamnose.</text>
</comment>
<dbReference type="InterPro" id="IPR036291">
    <property type="entry name" value="NAD(P)-bd_dom_sf"/>
</dbReference>
<evidence type="ECO:0000256" key="3">
    <source>
        <dbReference type="ARBA" id="ARBA00012929"/>
    </source>
</evidence>
<comment type="caution">
    <text evidence="8">The sequence shown here is derived from an EMBL/GenBank/DDBJ whole genome shotgun (WGS) entry which is preliminary data.</text>
</comment>
<evidence type="ECO:0000259" key="7">
    <source>
        <dbReference type="Pfam" id="PF04321"/>
    </source>
</evidence>
<dbReference type="Pfam" id="PF04321">
    <property type="entry name" value="RmlD_sub_bind"/>
    <property type="match status" value="1"/>
</dbReference>
<reference evidence="8 9" key="1">
    <citation type="journal article" date="2023" name="ISME J.">
        <title>Cultivation and genomic characterization of novel and ubiquitous marine nitrite-oxidizing bacteria from the Nitrospirales.</title>
        <authorList>
            <person name="Mueller A.J."/>
            <person name="Daebeler A."/>
            <person name="Herbold C.W."/>
            <person name="Kirkegaard R.H."/>
            <person name="Daims H."/>
        </authorList>
    </citation>
    <scope>NUCLEOTIDE SEQUENCE [LARGE SCALE GENOMIC DNA]</scope>
    <source>
        <strain evidence="8 9">EB</strain>
    </source>
</reference>
<evidence type="ECO:0000313" key="9">
    <source>
        <dbReference type="Proteomes" id="UP001250932"/>
    </source>
</evidence>
<dbReference type="RefSeq" id="WP_313831679.1">
    <property type="nucleotide sequence ID" value="NZ_JAQOUE010000001.1"/>
</dbReference>
<evidence type="ECO:0000256" key="4">
    <source>
        <dbReference type="ARBA" id="ARBA00017099"/>
    </source>
</evidence>
<evidence type="ECO:0000256" key="5">
    <source>
        <dbReference type="ARBA" id="ARBA00048200"/>
    </source>
</evidence>
<dbReference type="Gene3D" id="3.90.25.10">
    <property type="entry name" value="UDP-galactose 4-epimerase, domain 1"/>
    <property type="match status" value="1"/>
</dbReference>
<keyword evidence="6" id="KW-0560">Oxidoreductase</keyword>
<sequence length="277" mass="30733">MLPPILVFGATSLLGFHLATMFPKSVLPFASPGNKAKAVRQWPALQLHNSAWVADVFRRTQPNLLVYCHAVCDVPKCEASPEWAYEMNVQQLGRVMKAMPEGTRLVYVSSDHVFGGDGRYTEHVSPSPISVYGNTRVAAEQLALTRMGTLVIRAGLGIGESPDGRTGHLDWLRYRTKQNLPITIIEDESRSVVWQHDLATRVMQLAQSSETGIRHVSATRPMSRVELANFLIGKFSIPVTFKIETRHQQTHPHLGRIELATVYEGDLSHPLSSVCDG</sequence>
<dbReference type="PANTHER" id="PTHR10491">
    <property type="entry name" value="DTDP-4-DEHYDRORHAMNOSE REDUCTASE"/>
    <property type="match status" value="1"/>
</dbReference>
<proteinExistence type="inferred from homology"/>
<evidence type="ECO:0000256" key="6">
    <source>
        <dbReference type="RuleBase" id="RU364082"/>
    </source>
</evidence>
<evidence type="ECO:0000256" key="1">
    <source>
        <dbReference type="ARBA" id="ARBA00004781"/>
    </source>
</evidence>
<comment type="pathway">
    <text evidence="1 6">Carbohydrate biosynthesis; dTDP-L-rhamnose biosynthesis.</text>
</comment>
<dbReference type="SUPFAM" id="SSF51735">
    <property type="entry name" value="NAD(P)-binding Rossmann-fold domains"/>
    <property type="match status" value="1"/>
</dbReference>
<keyword evidence="6" id="KW-0521">NADP</keyword>
<feature type="domain" description="RmlD-like substrate binding" evidence="7">
    <location>
        <begin position="5"/>
        <end position="237"/>
    </location>
</feature>
<dbReference type="PANTHER" id="PTHR10491:SF4">
    <property type="entry name" value="METHIONINE ADENOSYLTRANSFERASE 2 SUBUNIT BETA"/>
    <property type="match status" value="1"/>
</dbReference>
<name>A0ABU3K4J7_9BACT</name>
<gene>
    <name evidence="8" type="ORF">PPG34_03120</name>
</gene>
<accession>A0ABU3K4J7</accession>
<protein>
    <recommendedName>
        <fullName evidence="4 6">dTDP-4-dehydrorhamnose reductase</fullName>
        <ecNumber evidence="3 6">1.1.1.133</ecNumber>
    </recommendedName>
</protein>
<keyword evidence="9" id="KW-1185">Reference proteome</keyword>
<evidence type="ECO:0000256" key="2">
    <source>
        <dbReference type="ARBA" id="ARBA00010944"/>
    </source>
</evidence>
<dbReference type="InterPro" id="IPR005913">
    <property type="entry name" value="dTDP_dehydrorham_reduct"/>
</dbReference>
<comment type="catalytic activity">
    <reaction evidence="5">
        <text>dTDP-beta-L-rhamnose + NADP(+) = dTDP-4-dehydro-beta-L-rhamnose + NADPH + H(+)</text>
        <dbReference type="Rhea" id="RHEA:21796"/>
        <dbReference type="ChEBI" id="CHEBI:15378"/>
        <dbReference type="ChEBI" id="CHEBI:57510"/>
        <dbReference type="ChEBI" id="CHEBI:57783"/>
        <dbReference type="ChEBI" id="CHEBI:58349"/>
        <dbReference type="ChEBI" id="CHEBI:62830"/>
        <dbReference type="EC" id="1.1.1.133"/>
    </reaction>
</comment>
<comment type="similarity">
    <text evidence="2 6">Belongs to the dTDP-4-dehydrorhamnose reductase family.</text>
</comment>
<dbReference type="Gene3D" id="3.40.50.720">
    <property type="entry name" value="NAD(P)-binding Rossmann-like Domain"/>
    <property type="match status" value="1"/>
</dbReference>
<dbReference type="Proteomes" id="UP001250932">
    <property type="component" value="Unassembled WGS sequence"/>
</dbReference>
<organism evidence="8 9">
    <name type="scientific">Candidatus Nitronereus thalassa</name>
    <dbReference type="NCBI Taxonomy" id="3020898"/>
    <lineage>
        <taxon>Bacteria</taxon>
        <taxon>Pseudomonadati</taxon>
        <taxon>Nitrospirota</taxon>
        <taxon>Nitrospiria</taxon>
        <taxon>Nitrospirales</taxon>
        <taxon>Nitrospiraceae</taxon>
        <taxon>Candidatus Nitronereus</taxon>
    </lineage>
</organism>
<dbReference type="InterPro" id="IPR029903">
    <property type="entry name" value="RmlD-like-bd"/>
</dbReference>
<dbReference type="EC" id="1.1.1.133" evidence="3 6"/>
<evidence type="ECO:0000313" key="8">
    <source>
        <dbReference type="EMBL" id="MDT7041324.1"/>
    </source>
</evidence>